<accession>A0A4Y4DQ91</accession>
<keyword evidence="5" id="KW-1185">Reference proteome</keyword>
<sequence>MLKTRLSITRTARALTAELGYNGFTIEQLCEQVGISRRTFFNYFPGKLDAIFGHSSDDMPEGALERFIAARPEGITGISPTLLADTVALVLEQLTFDEQAIVCTHGMFKVAHREPELLQRMMQMGPKKEQEFLDLLSQREGVPADHPMFHFLAHAMRFCCMKAIDNYVANAGAKSLADEFITVLTAAKELFSQPLFLPHD</sequence>
<dbReference type="Proteomes" id="UP000316612">
    <property type="component" value="Unassembled WGS sequence"/>
</dbReference>
<name>A0A4Y4DQ91_GLUUR</name>
<reference evidence="4 5" key="1">
    <citation type="submission" date="2019-06" db="EMBL/GenBank/DDBJ databases">
        <title>Whole genome shotgun sequence of Glutamicibacter uratoxydans NBRC 15515.</title>
        <authorList>
            <person name="Hosoyama A."/>
            <person name="Uohara A."/>
            <person name="Ohji S."/>
            <person name="Ichikawa N."/>
        </authorList>
    </citation>
    <scope>NUCLEOTIDE SEQUENCE [LARGE SCALE GENOMIC DNA]</scope>
    <source>
        <strain evidence="4 5">NBRC 15515</strain>
    </source>
</reference>
<organism evidence="4 5">
    <name type="scientific">Glutamicibacter uratoxydans</name>
    <name type="common">Arthrobacter uratoxydans</name>
    <dbReference type="NCBI Taxonomy" id="43667"/>
    <lineage>
        <taxon>Bacteria</taxon>
        <taxon>Bacillati</taxon>
        <taxon>Actinomycetota</taxon>
        <taxon>Actinomycetes</taxon>
        <taxon>Micrococcales</taxon>
        <taxon>Micrococcaceae</taxon>
        <taxon>Glutamicibacter</taxon>
    </lineage>
</organism>
<dbReference type="InterPro" id="IPR001647">
    <property type="entry name" value="HTH_TetR"/>
</dbReference>
<dbReference type="PROSITE" id="PS50977">
    <property type="entry name" value="HTH_TETR_2"/>
    <property type="match status" value="1"/>
</dbReference>
<protein>
    <recommendedName>
        <fullName evidence="3">HTH tetR-type domain-containing protein</fullName>
    </recommendedName>
</protein>
<evidence type="ECO:0000256" key="1">
    <source>
        <dbReference type="ARBA" id="ARBA00023125"/>
    </source>
</evidence>
<dbReference type="Gene3D" id="1.10.357.10">
    <property type="entry name" value="Tetracycline Repressor, domain 2"/>
    <property type="match status" value="1"/>
</dbReference>
<dbReference type="AlphaFoldDB" id="A0A4Y4DQ91"/>
<dbReference type="EMBL" id="BJNY01000012">
    <property type="protein sequence ID" value="GED06783.1"/>
    <property type="molecule type" value="Genomic_DNA"/>
</dbReference>
<evidence type="ECO:0000313" key="4">
    <source>
        <dbReference type="EMBL" id="GED06783.1"/>
    </source>
</evidence>
<proteinExistence type="predicted"/>
<evidence type="ECO:0000313" key="5">
    <source>
        <dbReference type="Proteomes" id="UP000316612"/>
    </source>
</evidence>
<gene>
    <name evidence="4" type="ORF">AUR04nite_23150</name>
</gene>
<evidence type="ECO:0000259" key="3">
    <source>
        <dbReference type="PROSITE" id="PS50977"/>
    </source>
</evidence>
<dbReference type="InterPro" id="IPR009057">
    <property type="entry name" value="Homeodomain-like_sf"/>
</dbReference>
<comment type="caution">
    <text evidence="4">The sequence shown here is derived from an EMBL/GenBank/DDBJ whole genome shotgun (WGS) entry which is preliminary data.</text>
</comment>
<keyword evidence="1 2" id="KW-0238">DNA-binding</keyword>
<dbReference type="Pfam" id="PF00440">
    <property type="entry name" value="TetR_N"/>
    <property type="match status" value="1"/>
</dbReference>
<feature type="DNA-binding region" description="H-T-H motif" evidence="2">
    <location>
        <begin position="25"/>
        <end position="44"/>
    </location>
</feature>
<evidence type="ECO:0000256" key="2">
    <source>
        <dbReference type="PROSITE-ProRule" id="PRU00335"/>
    </source>
</evidence>
<feature type="domain" description="HTH tetR-type" evidence="3">
    <location>
        <begin position="2"/>
        <end position="62"/>
    </location>
</feature>
<dbReference type="GO" id="GO:0003677">
    <property type="term" value="F:DNA binding"/>
    <property type="evidence" value="ECO:0007669"/>
    <property type="project" value="UniProtKB-UniRule"/>
</dbReference>
<dbReference type="SUPFAM" id="SSF46689">
    <property type="entry name" value="Homeodomain-like"/>
    <property type="match status" value="1"/>
</dbReference>